<gene>
    <name evidence="1" type="ORF">SAMN05421869_103302</name>
</gene>
<evidence type="ECO:0000313" key="1">
    <source>
        <dbReference type="EMBL" id="SDH80816.1"/>
    </source>
</evidence>
<name>A0A1G8FFD0_9ACTN</name>
<dbReference type="PANTHER" id="PTHR34613">
    <property type="entry name" value="SLL0800 PROTEIN"/>
    <property type="match status" value="1"/>
</dbReference>
<dbReference type="PANTHER" id="PTHR34613:SF1">
    <property type="entry name" value="SLL6017 PROTEIN"/>
    <property type="match status" value="1"/>
</dbReference>
<dbReference type="STRING" id="633440.SAMN05421869_103302"/>
<evidence type="ECO:0000313" key="2">
    <source>
        <dbReference type="Proteomes" id="UP000199202"/>
    </source>
</evidence>
<dbReference type="Proteomes" id="UP000199202">
    <property type="component" value="Unassembled WGS sequence"/>
</dbReference>
<dbReference type="EMBL" id="FNDJ01000003">
    <property type="protein sequence ID" value="SDH80816.1"/>
    <property type="molecule type" value="Genomic_DNA"/>
</dbReference>
<sequence length="288" mass="32254">MPTQQHEYLLELVQQRPSLVATLLAEKGVTVPAYQEARLDSCDMTERVPTEYRADSVVVMVDKNPVSAVVLEVQREYDHRKTWSWPVYLATLRGRVKCPCILLVFCPSRTEATKCAQPIDMGHPGWTLHPIVLGPDEVPMVTEVDRAIANPELMALSAIVHGAGDDGAKVLQVMHDAHEHLSEEQQSYSDLVLDLLPKDAVNKFKEIQMAIVREYKTSRGYRSSLVRSWVAAGVAEGEAMAILRILSKRGIPVPIEVQERILDCIDSEVLETWIDRALDVSSVDELFD</sequence>
<evidence type="ECO:0008006" key="3">
    <source>
        <dbReference type="Google" id="ProtNLM"/>
    </source>
</evidence>
<organism evidence="1 2">
    <name type="scientific">Nonomuraea jiangxiensis</name>
    <dbReference type="NCBI Taxonomy" id="633440"/>
    <lineage>
        <taxon>Bacteria</taxon>
        <taxon>Bacillati</taxon>
        <taxon>Actinomycetota</taxon>
        <taxon>Actinomycetes</taxon>
        <taxon>Streptosporangiales</taxon>
        <taxon>Streptosporangiaceae</taxon>
        <taxon>Nonomuraea</taxon>
    </lineage>
</organism>
<proteinExistence type="predicted"/>
<reference evidence="1 2" key="1">
    <citation type="submission" date="2016-10" db="EMBL/GenBank/DDBJ databases">
        <authorList>
            <person name="de Groot N.N."/>
        </authorList>
    </citation>
    <scope>NUCLEOTIDE SEQUENCE [LARGE SCALE GENOMIC DNA]</scope>
    <source>
        <strain evidence="1 2">CGMCC 4.6533</strain>
    </source>
</reference>
<accession>A0A1G8FFD0</accession>
<dbReference type="AlphaFoldDB" id="A0A1G8FFD0"/>
<protein>
    <recommendedName>
        <fullName evidence="3">Transposase, YhgA-like</fullName>
    </recommendedName>
</protein>
<dbReference type="OrthoDB" id="3207839at2"/>
<keyword evidence="2" id="KW-1185">Reference proteome</keyword>
<dbReference type="RefSeq" id="WP_143043626.1">
    <property type="nucleotide sequence ID" value="NZ_FNDJ01000003.1"/>
</dbReference>